<dbReference type="Gene3D" id="1.10.4080.10">
    <property type="entry name" value="ADP-ribosylation/Crystallin J1"/>
    <property type="match status" value="1"/>
</dbReference>
<comment type="caution">
    <text evidence="1">The sequence shown here is derived from an EMBL/GenBank/DDBJ whole genome shotgun (WGS) entry which is preliminary data.</text>
</comment>
<dbReference type="EMBL" id="JAHYBX010000007">
    <property type="protein sequence ID" value="MCA1857582.1"/>
    <property type="molecule type" value="Genomic_DNA"/>
</dbReference>
<reference evidence="1 2" key="1">
    <citation type="submission" date="2021-07" db="EMBL/GenBank/DDBJ databases">
        <title>Characterization of Violacein-producing bacteria and related species.</title>
        <authorList>
            <person name="Wilson H.S."/>
            <person name="De Leon M.E."/>
        </authorList>
    </citation>
    <scope>NUCLEOTIDE SEQUENCE [LARGE SCALE GENOMIC DNA]</scope>
    <source>
        <strain evidence="1 2">HSC-2F05</strain>
    </source>
</reference>
<dbReference type="Pfam" id="PF03747">
    <property type="entry name" value="ADP_ribosyl_GH"/>
    <property type="match status" value="1"/>
</dbReference>
<accession>A0ABS7YD02</accession>
<dbReference type="InterPro" id="IPR036705">
    <property type="entry name" value="Ribosyl_crysJ1_sf"/>
</dbReference>
<dbReference type="RefSeq" id="WP_225239782.1">
    <property type="nucleotide sequence ID" value="NZ_JAHYBX010000007.1"/>
</dbReference>
<sequence length="328" mass="36158">CIRIRRSATNRHGCLGKSDAVRLWKLTLNRHQAVSGKSGARSGVPLEFSHRDSMHVTDIIGGGPFKLQPGYWTDDTSMACCMAYSLLKRDGFDAAHHMESYSYWYRYGAFEPSGKCFDIGITTREAIEKYLATGNPYSGSADPRAAGNGSLMRLAPVVLFYFGDFEKTIHFAAESSKLTHQAPEAVDACRYFAALLYGALNGETKDVLLQDLYTPVPGFWKERPLSPAIEAIARGSYRNKPREQISSTGYVVHTLEAALWAFNRHDDFRSTLLAAVNLAGDSDTIGAVCGQLTGAFHGETGIPAEWIVKMHAAQAPYHFTEDFLSLRA</sequence>
<dbReference type="Proteomes" id="UP001198602">
    <property type="component" value="Unassembled WGS sequence"/>
</dbReference>
<organism evidence="1 2">
    <name type="scientific">Massilia hydrophila</name>
    <dbReference type="NCBI Taxonomy" id="3044279"/>
    <lineage>
        <taxon>Bacteria</taxon>
        <taxon>Pseudomonadati</taxon>
        <taxon>Pseudomonadota</taxon>
        <taxon>Betaproteobacteria</taxon>
        <taxon>Burkholderiales</taxon>
        <taxon>Oxalobacteraceae</taxon>
        <taxon>Telluria group</taxon>
        <taxon>Massilia</taxon>
    </lineage>
</organism>
<evidence type="ECO:0000313" key="1">
    <source>
        <dbReference type="EMBL" id="MCA1857582.1"/>
    </source>
</evidence>
<name>A0ABS7YD02_9BURK</name>
<feature type="non-terminal residue" evidence="1">
    <location>
        <position position="1"/>
    </location>
</feature>
<dbReference type="PANTHER" id="PTHR16222:SF12">
    <property type="entry name" value="ADP-RIBOSYLGLYCOHYDROLASE-RELATED"/>
    <property type="match status" value="1"/>
</dbReference>
<dbReference type="InterPro" id="IPR005502">
    <property type="entry name" value="Ribosyl_crysJ1"/>
</dbReference>
<keyword evidence="2" id="KW-1185">Reference proteome</keyword>
<proteinExistence type="predicted"/>
<dbReference type="InterPro" id="IPR050792">
    <property type="entry name" value="ADP-ribosylglycohydrolase"/>
</dbReference>
<dbReference type="SUPFAM" id="SSF101478">
    <property type="entry name" value="ADP-ribosylglycohydrolase"/>
    <property type="match status" value="1"/>
</dbReference>
<evidence type="ECO:0000313" key="2">
    <source>
        <dbReference type="Proteomes" id="UP001198602"/>
    </source>
</evidence>
<protein>
    <submittedName>
        <fullName evidence="1">ADP-ribosylglycohydrolase family protein</fullName>
    </submittedName>
</protein>
<dbReference type="PANTHER" id="PTHR16222">
    <property type="entry name" value="ADP-RIBOSYLGLYCOHYDROLASE"/>
    <property type="match status" value="1"/>
</dbReference>
<gene>
    <name evidence="1" type="ORF">LE190_16840</name>
</gene>